<reference evidence="1 3" key="1">
    <citation type="submission" date="2018-11" db="EMBL/GenBank/DDBJ databases">
        <title>Shewanella sp. M2.</title>
        <authorList>
            <person name="Hwang Y.J."/>
            <person name="Hwang C.Y."/>
        </authorList>
    </citation>
    <scope>NUCLEOTIDE SEQUENCE [LARGE SCALE GENOMIC DNA]</scope>
    <source>
        <strain evidence="1 3">M2</strain>
    </source>
</reference>
<gene>
    <name evidence="2" type="ORF">EGC77_01795</name>
    <name evidence="1" type="ORF">EGC80_18155</name>
</gene>
<keyword evidence="3" id="KW-1185">Reference proteome</keyword>
<dbReference type="AlphaFoldDB" id="A0A3N4F044"/>
<accession>A0A3N4F044</accession>
<dbReference type="Proteomes" id="UP000273778">
    <property type="component" value="Chromosome"/>
</dbReference>
<protein>
    <submittedName>
        <fullName evidence="2">Fis family transcriptional regulator</fullName>
    </submittedName>
</protein>
<dbReference type="OrthoDB" id="6996126at2"/>
<dbReference type="EMBL" id="RKKB01000001">
    <property type="protein sequence ID" value="RPA34444.1"/>
    <property type="molecule type" value="Genomic_DNA"/>
</dbReference>
<evidence type="ECO:0000313" key="3">
    <source>
        <dbReference type="Proteomes" id="UP000273778"/>
    </source>
</evidence>
<organism evidence="2 4">
    <name type="scientific">Shewanella psychromarinicola</name>
    <dbReference type="NCBI Taxonomy" id="2487742"/>
    <lineage>
        <taxon>Bacteria</taxon>
        <taxon>Pseudomonadati</taxon>
        <taxon>Pseudomonadota</taxon>
        <taxon>Gammaproteobacteria</taxon>
        <taxon>Alteromonadales</taxon>
        <taxon>Shewanellaceae</taxon>
        <taxon>Shewanella</taxon>
    </lineage>
</organism>
<proteinExistence type="predicted"/>
<dbReference type="EMBL" id="CP034073">
    <property type="protein sequence ID" value="AZG36597.1"/>
    <property type="molecule type" value="Genomic_DNA"/>
</dbReference>
<evidence type="ECO:0000313" key="2">
    <source>
        <dbReference type="EMBL" id="RPA34444.1"/>
    </source>
</evidence>
<dbReference type="Proteomes" id="UP000278855">
    <property type="component" value="Unassembled WGS sequence"/>
</dbReference>
<reference evidence="2" key="3">
    <citation type="submission" date="2018-11" db="EMBL/GenBank/DDBJ databases">
        <authorList>
            <person name="Hwang Y.J."/>
            <person name="Hwang C.Y."/>
        </authorList>
    </citation>
    <scope>NUCLEOTIDE SEQUENCE</scope>
    <source>
        <strain evidence="2">R106</strain>
    </source>
</reference>
<reference evidence="4" key="2">
    <citation type="submission" date="2018-11" db="EMBL/GenBank/DDBJ databases">
        <title>Shewanella sp. R106.</title>
        <authorList>
            <person name="Hwang Y.J."/>
            <person name="Hwang C.Y."/>
        </authorList>
    </citation>
    <scope>NUCLEOTIDE SEQUENCE [LARGE SCALE GENOMIC DNA]</scope>
    <source>
        <strain evidence="4">R106</strain>
    </source>
</reference>
<dbReference type="KEGG" id="spsr:EGC80_18155"/>
<evidence type="ECO:0000313" key="1">
    <source>
        <dbReference type="EMBL" id="AZG36597.1"/>
    </source>
</evidence>
<sequence>MRKIDKKRDNQLREGLTSVCQQAIAAYPGFAWITHMVDYAIFPKGLRIICIFDTESQLMQFNQRGDKAILLSLIQRTLAQYDINLKDINQHVSFDTETACEQQHQGNWALRLSETNSMANNGRSKLHSMSRGG</sequence>
<evidence type="ECO:0000313" key="4">
    <source>
        <dbReference type="Proteomes" id="UP000278855"/>
    </source>
</evidence>
<name>A0A3N4F044_9GAMM</name>
<dbReference type="RefSeq" id="WP_124011674.1">
    <property type="nucleotide sequence ID" value="NZ_CP034073.1"/>
</dbReference>